<dbReference type="EMBL" id="JAGIOO010000001">
    <property type="protein sequence ID" value="MBP2476230.1"/>
    <property type="molecule type" value="Genomic_DNA"/>
</dbReference>
<evidence type="ECO:0000313" key="2">
    <source>
        <dbReference type="EMBL" id="MBP2476230.1"/>
    </source>
</evidence>
<evidence type="ECO:0000313" key="3">
    <source>
        <dbReference type="Proteomes" id="UP001519363"/>
    </source>
</evidence>
<keyword evidence="1" id="KW-0732">Signal</keyword>
<reference evidence="2 3" key="1">
    <citation type="submission" date="2021-03" db="EMBL/GenBank/DDBJ databases">
        <title>Sequencing the genomes of 1000 actinobacteria strains.</title>
        <authorList>
            <person name="Klenk H.-P."/>
        </authorList>
    </citation>
    <scope>NUCLEOTIDE SEQUENCE [LARGE SCALE GENOMIC DNA]</scope>
    <source>
        <strain evidence="2 3">DSM 44580</strain>
    </source>
</reference>
<proteinExistence type="predicted"/>
<evidence type="ECO:0000256" key="1">
    <source>
        <dbReference type="SAM" id="SignalP"/>
    </source>
</evidence>
<organism evidence="2 3">
    <name type="scientific">Crossiella equi</name>
    <dbReference type="NCBI Taxonomy" id="130796"/>
    <lineage>
        <taxon>Bacteria</taxon>
        <taxon>Bacillati</taxon>
        <taxon>Actinomycetota</taxon>
        <taxon>Actinomycetes</taxon>
        <taxon>Pseudonocardiales</taxon>
        <taxon>Pseudonocardiaceae</taxon>
        <taxon>Crossiella</taxon>
    </lineage>
</organism>
<keyword evidence="3" id="KW-1185">Reference proteome</keyword>
<gene>
    <name evidence="2" type="ORF">JOF53_005102</name>
</gene>
<feature type="chain" id="PRO_5047015787" evidence="1">
    <location>
        <begin position="30"/>
        <end position="531"/>
    </location>
</feature>
<name>A0ABS5AKP8_9PSEU</name>
<sequence length="531" mass="57770">MFRIRTWAAAALAACTGVLGLGLVTPAEAVPVRGNTGWSVLLCKFQDKAQEPKDAQFFREFLTADGAGLGGLHDYFADQSQGKVSLAGSAVRGWYTMPYTLEQQRGKDRWTKIQDCVGTAANNGYTVPNGHRVVAILNDWVDSGAAGDRVLLDPGAWNVGFAAHEMLHGYGLMHSFSDDPTYRNVEWAQIGEYDNPWDIQSAMNIHTFQTQRFGTSAVGLGGYFRDKLGWLPRHRITTFGADGVGSRTLQLTALETPGTPGTQLLRIPFDPADLNRYYTVEYRRKTGNSAGIPGDVVLLNEVKNGTPYLLRTRGGDRHPVRSLNANGVSVRIDSLNGDTATVTVTSDIVRRCVQGHVWREAKAGDQVCVTPAVRSQAAADNAAAGSRWVNGPHGPHTCVQGYVWREAVAGDDVCVTPANRQQARDDNAAAASRANPARLVHGQNACKTGYVWREADAYDYVCVTGAVRQQNAADNAAAPSRWVNGPWGPHTCVQGYVWRDAWPGDDVCVTPANRQQAWNDNAEARNRIHAP</sequence>
<dbReference type="Proteomes" id="UP001519363">
    <property type="component" value="Unassembled WGS sequence"/>
</dbReference>
<dbReference type="SUPFAM" id="SSF55486">
    <property type="entry name" value="Metalloproteases ('zincins'), catalytic domain"/>
    <property type="match status" value="1"/>
</dbReference>
<accession>A0ABS5AKP8</accession>
<comment type="caution">
    <text evidence="2">The sequence shown here is derived from an EMBL/GenBank/DDBJ whole genome shotgun (WGS) entry which is preliminary data.</text>
</comment>
<dbReference type="RefSeq" id="WP_086789520.1">
    <property type="nucleotide sequence ID" value="NZ_JAGIOO010000001.1"/>
</dbReference>
<feature type="signal peptide" evidence="1">
    <location>
        <begin position="1"/>
        <end position="29"/>
    </location>
</feature>
<protein>
    <submittedName>
        <fullName evidence="2">Uncharacterized protein</fullName>
    </submittedName>
</protein>